<dbReference type="Proteomes" id="UP000092154">
    <property type="component" value="Unassembled WGS sequence"/>
</dbReference>
<feature type="compositionally biased region" description="Polar residues" evidence="1">
    <location>
        <begin position="19"/>
        <end position="28"/>
    </location>
</feature>
<accession>A0A1B7MN76</accession>
<dbReference type="InParanoid" id="A0A1B7MN76"/>
<proteinExistence type="predicted"/>
<evidence type="ECO:0000313" key="3">
    <source>
        <dbReference type="Proteomes" id="UP000092154"/>
    </source>
</evidence>
<protein>
    <submittedName>
        <fullName evidence="2">Uncharacterized protein</fullName>
    </submittedName>
</protein>
<evidence type="ECO:0000256" key="1">
    <source>
        <dbReference type="SAM" id="MobiDB-lite"/>
    </source>
</evidence>
<name>A0A1B7MN76_9AGAM</name>
<gene>
    <name evidence="2" type="ORF">K503DRAFT_869161</name>
</gene>
<dbReference type="AlphaFoldDB" id="A0A1B7MN76"/>
<reference evidence="2 3" key="1">
    <citation type="submission" date="2016-06" db="EMBL/GenBank/DDBJ databases">
        <title>Comparative genomics of the ectomycorrhizal sister species Rhizopogon vinicolor and Rhizopogon vesiculosus (Basidiomycota: Boletales) reveals a divergence of the mating type B locus.</title>
        <authorList>
            <consortium name="DOE Joint Genome Institute"/>
            <person name="Mujic A.B."/>
            <person name="Kuo A."/>
            <person name="Tritt A."/>
            <person name="Lipzen A."/>
            <person name="Chen C."/>
            <person name="Johnson J."/>
            <person name="Sharma A."/>
            <person name="Barry K."/>
            <person name="Grigoriev I.V."/>
            <person name="Spatafora J.W."/>
        </authorList>
    </citation>
    <scope>NUCLEOTIDE SEQUENCE [LARGE SCALE GENOMIC DNA]</scope>
    <source>
        <strain evidence="2 3">AM-OR11-026</strain>
    </source>
</reference>
<keyword evidence="3" id="KW-1185">Reference proteome</keyword>
<sequence length="147" mass="15627">MNSSTPPCASEAPSPPTTVPSQYTSSDHASVADDTLQQSPRTQSSCVITIQNNSIAEGGTINIFSSHCIGSAVTKLDHVAPTAEPTLLRPPQAMQLELVEHDRDSIVFCGNSFGECVMLNIKSPNCIGAVKQTALRPKSTTTSDRRK</sequence>
<evidence type="ECO:0000313" key="2">
    <source>
        <dbReference type="EMBL" id="OAX34064.1"/>
    </source>
</evidence>
<organism evidence="2 3">
    <name type="scientific">Rhizopogon vinicolor AM-OR11-026</name>
    <dbReference type="NCBI Taxonomy" id="1314800"/>
    <lineage>
        <taxon>Eukaryota</taxon>
        <taxon>Fungi</taxon>
        <taxon>Dikarya</taxon>
        <taxon>Basidiomycota</taxon>
        <taxon>Agaricomycotina</taxon>
        <taxon>Agaricomycetes</taxon>
        <taxon>Agaricomycetidae</taxon>
        <taxon>Boletales</taxon>
        <taxon>Suillineae</taxon>
        <taxon>Rhizopogonaceae</taxon>
        <taxon>Rhizopogon</taxon>
    </lineage>
</organism>
<dbReference type="EMBL" id="KV448665">
    <property type="protein sequence ID" value="OAX34064.1"/>
    <property type="molecule type" value="Genomic_DNA"/>
</dbReference>
<feature type="region of interest" description="Disordered" evidence="1">
    <location>
        <begin position="1"/>
        <end position="43"/>
    </location>
</feature>
<dbReference type="OrthoDB" id="2689715at2759"/>